<dbReference type="EMBL" id="MIJZ01000013">
    <property type="protein sequence ID" value="OEG11621.1"/>
    <property type="molecule type" value="Genomic_DNA"/>
</dbReference>
<accession>A0A1E5GG64</accession>
<gene>
    <name evidence="1" type="ORF">BCR21_10045</name>
</gene>
<organism evidence="1 2">
    <name type="scientific">Enterococcus ureasiticus</name>
    <dbReference type="NCBI Taxonomy" id="903984"/>
    <lineage>
        <taxon>Bacteria</taxon>
        <taxon>Bacillati</taxon>
        <taxon>Bacillota</taxon>
        <taxon>Bacilli</taxon>
        <taxon>Lactobacillales</taxon>
        <taxon>Enterococcaceae</taxon>
        <taxon>Enterococcus</taxon>
    </lineage>
</organism>
<evidence type="ECO:0000313" key="2">
    <source>
        <dbReference type="Proteomes" id="UP000094068"/>
    </source>
</evidence>
<dbReference type="OrthoDB" id="2182022at2"/>
<proteinExistence type="predicted"/>
<dbReference type="AlphaFoldDB" id="A0A1E5GG64"/>
<dbReference type="RefSeq" id="WP_069646382.1">
    <property type="nucleotide sequence ID" value="NZ_MIJZ01000013.1"/>
</dbReference>
<sequence length="170" mass="19878">MFNKKKIKKWFKQGQQALDAKDDQQAIYFLKLVIETSIKNGGIKLNECFSSFVLLGDIYSREKCFEEADLLYHMAAGIDFSAKFVLLKKELFHDDSHYEVDRKKWLKENMIDFTDIIQAKDGKNWTFLIEEGKISYQNMLSSKKRSIPVLEEITGDSFWSYESCLDTSNI</sequence>
<reference evidence="2" key="1">
    <citation type="submission" date="2016-09" db="EMBL/GenBank/DDBJ databases">
        <authorList>
            <person name="Gulvik C.A."/>
        </authorList>
    </citation>
    <scope>NUCLEOTIDE SEQUENCE [LARGE SCALE GENOMIC DNA]</scope>
    <source>
        <strain evidence="2">DSM 23328</strain>
    </source>
</reference>
<dbReference type="Proteomes" id="UP000094068">
    <property type="component" value="Unassembled WGS sequence"/>
</dbReference>
<dbReference type="STRING" id="903984.BCR21_10045"/>
<name>A0A1E5GG64_9ENTE</name>
<keyword evidence="2" id="KW-1185">Reference proteome</keyword>
<evidence type="ECO:0000313" key="1">
    <source>
        <dbReference type="EMBL" id="OEG11621.1"/>
    </source>
</evidence>
<comment type="caution">
    <text evidence="1">The sequence shown here is derived from an EMBL/GenBank/DDBJ whole genome shotgun (WGS) entry which is preliminary data.</text>
</comment>
<protein>
    <submittedName>
        <fullName evidence="1">Uncharacterized protein</fullName>
    </submittedName>
</protein>